<dbReference type="InterPro" id="IPR036188">
    <property type="entry name" value="FAD/NAD-bd_sf"/>
</dbReference>
<proteinExistence type="predicted"/>
<keyword evidence="3" id="KW-1185">Reference proteome</keyword>
<dbReference type="Proteomes" id="UP001595891">
    <property type="component" value="Unassembled WGS sequence"/>
</dbReference>
<dbReference type="PANTHER" id="PTHR46865:SF2">
    <property type="entry name" value="MONOOXYGENASE"/>
    <property type="match status" value="1"/>
</dbReference>
<feature type="domain" description="FAD-binding" evidence="1">
    <location>
        <begin position="2"/>
        <end position="341"/>
    </location>
</feature>
<dbReference type="RefSeq" id="WP_262840398.1">
    <property type="nucleotide sequence ID" value="NZ_JANZYP010000001.1"/>
</dbReference>
<name>A0ABV9EDV1_9ACTN</name>
<accession>A0ABV9EDV1</accession>
<dbReference type="InterPro" id="IPR002938">
    <property type="entry name" value="FAD-bd"/>
</dbReference>
<dbReference type="Gene3D" id="3.30.9.10">
    <property type="entry name" value="D-Amino Acid Oxidase, subunit A, domain 2"/>
    <property type="match status" value="1"/>
</dbReference>
<evidence type="ECO:0000259" key="1">
    <source>
        <dbReference type="Pfam" id="PF01494"/>
    </source>
</evidence>
<dbReference type="Gene3D" id="3.50.50.60">
    <property type="entry name" value="FAD/NAD(P)-binding domain"/>
    <property type="match status" value="1"/>
</dbReference>
<dbReference type="PANTHER" id="PTHR46865">
    <property type="entry name" value="OXIDOREDUCTASE-RELATED"/>
    <property type="match status" value="1"/>
</dbReference>
<protein>
    <submittedName>
        <fullName evidence="2">FAD-dependent monooxygenase</fullName>
    </submittedName>
</protein>
<evidence type="ECO:0000313" key="3">
    <source>
        <dbReference type="Proteomes" id="UP001595891"/>
    </source>
</evidence>
<keyword evidence="2" id="KW-0560">Oxidoreductase</keyword>
<keyword evidence="2" id="KW-0503">Monooxygenase</keyword>
<dbReference type="EMBL" id="JBHSFN010000009">
    <property type="protein sequence ID" value="MFC4587702.1"/>
    <property type="molecule type" value="Genomic_DNA"/>
</dbReference>
<sequence>MTNVLICGAGIGGTALAHWLGRHGHTVTVVERAPAPRPGGHTVDLRGAAREVVDRMGLLPRARELSVGSKGMSFVDASGRRVADMPASFLGGNGVVGEVEIPRGDLAGLLLEAAGPDTEYIFGDTITAIAQAPASVRVTFERSAAREFDLVVGADGTHSTTRSLVFGPDAGFRRELGCCTASFTVPNVFGITDWELFYNMPGRKMAALRPSRRPEEAKVLLGFASAPLGRDRRDAAEHRRVVAGVFAGAGWQVPEILRRMDAATDFYFDSATQVVMDGWSRGRVVLLGDAGYGPSPLAGNGTGLALVGAYVLAGELSRAGGDHRAGFAAYEREMRPLVRQCHKLPPGGVSGFVPNSRAAISMRNLSIRLMPHLPWAGLIEKAVSRGDAITLKDYTPAATRT</sequence>
<dbReference type="PRINTS" id="PR00420">
    <property type="entry name" value="RNGMNOXGNASE"/>
</dbReference>
<evidence type="ECO:0000313" key="2">
    <source>
        <dbReference type="EMBL" id="MFC4587702.1"/>
    </source>
</evidence>
<dbReference type="SUPFAM" id="SSF51905">
    <property type="entry name" value="FAD/NAD(P)-binding domain"/>
    <property type="match status" value="1"/>
</dbReference>
<gene>
    <name evidence="2" type="ORF">ACFO8L_16530</name>
</gene>
<organism evidence="2 3">
    <name type="scientific">Sphaerisporangium corydalis</name>
    <dbReference type="NCBI Taxonomy" id="1441875"/>
    <lineage>
        <taxon>Bacteria</taxon>
        <taxon>Bacillati</taxon>
        <taxon>Actinomycetota</taxon>
        <taxon>Actinomycetes</taxon>
        <taxon>Streptosporangiales</taxon>
        <taxon>Streptosporangiaceae</taxon>
        <taxon>Sphaerisporangium</taxon>
    </lineage>
</organism>
<dbReference type="InterPro" id="IPR051704">
    <property type="entry name" value="FAD_aromatic-hydroxylase"/>
</dbReference>
<dbReference type="GO" id="GO:0004497">
    <property type="term" value="F:monooxygenase activity"/>
    <property type="evidence" value="ECO:0007669"/>
    <property type="project" value="UniProtKB-KW"/>
</dbReference>
<reference evidence="3" key="1">
    <citation type="journal article" date="2019" name="Int. J. Syst. Evol. Microbiol.">
        <title>The Global Catalogue of Microorganisms (GCM) 10K type strain sequencing project: providing services to taxonomists for standard genome sequencing and annotation.</title>
        <authorList>
            <consortium name="The Broad Institute Genomics Platform"/>
            <consortium name="The Broad Institute Genome Sequencing Center for Infectious Disease"/>
            <person name="Wu L."/>
            <person name="Ma J."/>
        </authorList>
    </citation>
    <scope>NUCLEOTIDE SEQUENCE [LARGE SCALE GENOMIC DNA]</scope>
    <source>
        <strain evidence="3">CCUG 49560</strain>
    </source>
</reference>
<comment type="caution">
    <text evidence="2">The sequence shown here is derived from an EMBL/GenBank/DDBJ whole genome shotgun (WGS) entry which is preliminary data.</text>
</comment>
<dbReference type="Pfam" id="PF01494">
    <property type="entry name" value="FAD_binding_3"/>
    <property type="match status" value="1"/>
</dbReference>